<organism evidence="3 4">
    <name type="scientific">Discostella pseudostelligera</name>
    <dbReference type="NCBI Taxonomy" id="259834"/>
    <lineage>
        <taxon>Eukaryota</taxon>
        <taxon>Sar</taxon>
        <taxon>Stramenopiles</taxon>
        <taxon>Ochrophyta</taxon>
        <taxon>Bacillariophyta</taxon>
        <taxon>Coscinodiscophyceae</taxon>
        <taxon>Thalassiosirophycidae</taxon>
        <taxon>Stephanodiscales</taxon>
        <taxon>Stephanodiscaceae</taxon>
        <taxon>Discostella</taxon>
    </lineage>
</organism>
<evidence type="ECO:0000256" key="2">
    <source>
        <dbReference type="SAM" id="MobiDB-lite"/>
    </source>
</evidence>
<proteinExistence type="predicted"/>
<feature type="coiled-coil region" evidence="1">
    <location>
        <begin position="206"/>
        <end position="357"/>
    </location>
</feature>
<evidence type="ECO:0000313" key="4">
    <source>
        <dbReference type="Proteomes" id="UP001530293"/>
    </source>
</evidence>
<accession>A0ABD3M286</accession>
<evidence type="ECO:0008006" key="5">
    <source>
        <dbReference type="Google" id="ProtNLM"/>
    </source>
</evidence>
<protein>
    <recommendedName>
        <fullName evidence="5">Myosin heavy chain</fullName>
    </recommendedName>
</protein>
<name>A0ABD3M286_9STRA</name>
<sequence length="572" mass="65651">MSSAELEATETITELQIELQHVNGLVNEIKSENEELRQQLESANAFSKANQQRHAEWKAAWKVEREVLLLREKQLEKDEAKWRAKLDGLRKESDELERRKFMNNIEVEGAKVHGGVGLELLKDIASEHASKTEALINEASKWRDQYHASRTVCEELQAQYEQLQSRFERERSVSGSIQKEINSLQHALAEQIERSDNGSSSTEVIARDLKYQLSEKELRLEKLHQDVKSMQKARDDALSAKDELVASHQAELARMMQDVANYKANNLTLERRIQATTKEATLAVTAKTEFEESAKRALKELASLQKSMAAEEERNKLEMDQLCKELAQSDSRAKVQLASMKNLLVEEQARCKVLEQQCVDVQEFAMKQISDLAKDLKQTDDCKEQQLLLAKDQIMKYDNTIAELQRELAHTHQTHQNEVQRLQHACEACHKDLNLVLFERKEMEKSVATDKIKVAQMQKVLEETETSMQKLESKYQVIEGEKAILVQNLDELNDENDALRNKLKCASEDMRLLKESEATEREKTEGALKNEVGKVRQELAKEKRRSNAYKSKALESHRRSVQAKEVLDSLCG</sequence>
<dbReference type="AlphaFoldDB" id="A0ABD3M286"/>
<feature type="coiled-coil region" evidence="1">
    <location>
        <begin position="387"/>
        <end position="414"/>
    </location>
</feature>
<feature type="region of interest" description="Disordered" evidence="2">
    <location>
        <begin position="515"/>
        <end position="572"/>
    </location>
</feature>
<feature type="coiled-coil region" evidence="1">
    <location>
        <begin position="72"/>
        <end position="99"/>
    </location>
</feature>
<reference evidence="3 4" key="1">
    <citation type="submission" date="2024-10" db="EMBL/GenBank/DDBJ databases">
        <title>Updated reference genomes for cyclostephanoid diatoms.</title>
        <authorList>
            <person name="Roberts W.R."/>
            <person name="Alverson A.J."/>
        </authorList>
    </citation>
    <scope>NUCLEOTIDE SEQUENCE [LARGE SCALE GENOMIC DNA]</scope>
    <source>
        <strain evidence="3 4">AJA232-27</strain>
    </source>
</reference>
<feature type="coiled-coil region" evidence="1">
    <location>
        <begin position="146"/>
        <end position="173"/>
    </location>
</feature>
<evidence type="ECO:0000313" key="3">
    <source>
        <dbReference type="EMBL" id="KAL3756854.1"/>
    </source>
</evidence>
<keyword evidence="1" id="KW-0175">Coiled coil</keyword>
<comment type="caution">
    <text evidence="3">The sequence shown here is derived from an EMBL/GenBank/DDBJ whole genome shotgun (WGS) entry which is preliminary data.</text>
</comment>
<feature type="compositionally biased region" description="Basic and acidic residues" evidence="2">
    <location>
        <begin position="515"/>
        <end position="541"/>
    </location>
</feature>
<evidence type="ECO:0000256" key="1">
    <source>
        <dbReference type="SAM" id="Coils"/>
    </source>
</evidence>
<feature type="coiled-coil region" evidence="1">
    <location>
        <begin position="12"/>
        <end position="46"/>
    </location>
</feature>
<gene>
    <name evidence="3" type="ORF">ACHAWU_005116</name>
</gene>
<dbReference type="EMBL" id="JALLBG020000288">
    <property type="protein sequence ID" value="KAL3756854.1"/>
    <property type="molecule type" value="Genomic_DNA"/>
</dbReference>
<dbReference type="Proteomes" id="UP001530293">
    <property type="component" value="Unassembled WGS sequence"/>
</dbReference>
<keyword evidence="4" id="KW-1185">Reference proteome</keyword>